<evidence type="ECO:0000313" key="6">
    <source>
        <dbReference type="EMBL" id="HET21260.1"/>
    </source>
</evidence>
<dbReference type="InterPro" id="IPR017911">
    <property type="entry name" value="MacB-like_ATP-bd"/>
</dbReference>
<protein>
    <submittedName>
        <fullName evidence="7">ABC transporter ATP-binding protein</fullName>
    </submittedName>
</protein>
<dbReference type="GO" id="GO:0005524">
    <property type="term" value="F:ATP binding"/>
    <property type="evidence" value="ECO:0007669"/>
    <property type="project" value="UniProtKB-KW"/>
</dbReference>
<dbReference type="EMBL" id="DSCQ01000049">
    <property type="protein sequence ID" value="HET21260.1"/>
    <property type="molecule type" value="Genomic_DNA"/>
</dbReference>
<dbReference type="EMBL" id="DTLB01000008">
    <property type="protein sequence ID" value="HFW31697.1"/>
    <property type="molecule type" value="Genomic_DNA"/>
</dbReference>
<dbReference type="CDD" id="cd03255">
    <property type="entry name" value="ABC_MJ0796_LolCDE_FtsE"/>
    <property type="match status" value="1"/>
</dbReference>
<keyword evidence="4 7" id="KW-0067">ATP-binding</keyword>
<organism evidence="7">
    <name type="scientific">Archaeoglobus fulgidus</name>
    <dbReference type="NCBI Taxonomy" id="2234"/>
    <lineage>
        <taxon>Archaea</taxon>
        <taxon>Methanobacteriati</taxon>
        <taxon>Methanobacteriota</taxon>
        <taxon>Archaeoglobi</taxon>
        <taxon>Archaeoglobales</taxon>
        <taxon>Archaeoglobaceae</taxon>
        <taxon>Archaeoglobus</taxon>
    </lineage>
</organism>
<feature type="domain" description="ABC transporter" evidence="5">
    <location>
        <begin position="4"/>
        <end position="227"/>
    </location>
</feature>
<dbReference type="SMART" id="SM00382">
    <property type="entry name" value="AAA"/>
    <property type="match status" value="1"/>
</dbReference>
<dbReference type="InterPro" id="IPR017871">
    <property type="entry name" value="ABC_transporter-like_CS"/>
</dbReference>
<dbReference type="FunFam" id="3.40.50.300:FF:000032">
    <property type="entry name" value="Export ABC transporter ATP-binding protein"/>
    <property type="match status" value="1"/>
</dbReference>
<gene>
    <name evidence="6" type="ORF">ENN70_04045</name>
    <name evidence="7" type="ORF">ENW66_01900</name>
</gene>
<sequence length="228" mass="25615">MKVVELKNVYKIYKTEYYEVRAIDGISMDVKEGEFVIVMGPSGSGKSTLLNLIGCLDKPSEGEVLINGVDTSSLNDSKLTELRRDTIGFIFQTYNLIPTLTALENVELPMIFKRLSRKEREERAKELLRSVGLEKEMNRKPNEMSGGQQQRVAIARALANNPKILLCDEPTGNLDTKSGEQVMEIIRHQNEELGVTVILVTHNPLLAKYGDKVIRLRDGKIESVEHVS</sequence>
<dbReference type="InterPro" id="IPR027417">
    <property type="entry name" value="P-loop_NTPase"/>
</dbReference>
<dbReference type="AlphaFoldDB" id="A0A7C3M9P3"/>
<dbReference type="PANTHER" id="PTHR42798:SF6">
    <property type="entry name" value="CELL DIVISION ATP-BINDING PROTEIN FTSE"/>
    <property type="match status" value="1"/>
</dbReference>
<comment type="caution">
    <text evidence="7">The sequence shown here is derived from an EMBL/GenBank/DDBJ whole genome shotgun (WGS) entry which is preliminary data.</text>
</comment>
<accession>A0A7C3M9P3</accession>
<keyword evidence="3" id="KW-0547">Nucleotide-binding</keyword>
<evidence type="ECO:0000256" key="4">
    <source>
        <dbReference type="ARBA" id="ARBA00022840"/>
    </source>
</evidence>
<evidence type="ECO:0000256" key="2">
    <source>
        <dbReference type="ARBA" id="ARBA00022448"/>
    </source>
</evidence>
<name>A0A7C3M9P3_ARCFL</name>
<dbReference type="SUPFAM" id="SSF52540">
    <property type="entry name" value="P-loop containing nucleoside triphosphate hydrolases"/>
    <property type="match status" value="1"/>
</dbReference>
<keyword evidence="2" id="KW-0813">Transport</keyword>
<dbReference type="Pfam" id="PF00005">
    <property type="entry name" value="ABC_tran"/>
    <property type="match status" value="1"/>
</dbReference>
<dbReference type="Gene3D" id="3.40.50.300">
    <property type="entry name" value="P-loop containing nucleotide triphosphate hydrolases"/>
    <property type="match status" value="1"/>
</dbReference>
<dbReference type="PROSITE" id="PS00211">
    <property type="entry name" value="ABC_TRANSPORTER_1"/>
    <property type="match status" value="1"/>
</dbReference>
<dbReference type="GO" id="GO:0098796">
    <property type="term" value="C:membrane protein complex"/>
    <property type="evidence" value="ECO:0007669"/>
    <property type="project" value="UniProtKB-ARBA"/>
</dbReference>
<evidence type="ECO:0000313" key="7">
    <source>
        <dbReference type="EMBL" id="HFW31697.1"/>
    </source>
</evidence>
<evidence type="ECO:0000256" key="1">
    <source>
        <dbReference type="ARBA" id="ARBA00005417"/>
    </source>
</evidence>
<dbReference type="GO" id="GO:0022857">
    <property type="term" value="F:transmembrane transporter activity"/>
    <property type="evidence" value="ECO:0007669"/>
    <property type="project" value="UniProtKB-ARBA"/>
</dbReference>
<evidence type="ECO:0000259" key="5">
    <source>
        <dbReference type="PROSITE" id="PS50893"/>
    </source>
</evidence>
<dbReference type="InterPro" id="IPR003593">
    <property type="entry name" value="AAA+_ATPase"/>
</dbReference>
<dbReference type="PANTHER" id="PTHR42798">
    <property type="entry name" value="LIPOPROTEIN-RELEASING SYSTEM ATP-BINDING PROTEIN LOLD"/>
    <property type="match status" value="1"/>
</dbReference>
<dbReference type="InterPro" id="IPR003439">
    <property type="entry name" value="ABC_transporter-like_ATP-bd"/>
</dbReference>
<evidence type="ECO:0000256" key="3">
    <source>
        <dbReference type="ARBA" id="ARBA00022741"/>
    </source>
</evidence>
<dbReference type="PROSITE" id="PS50893">
    <property type="entry name" value="ABC_TRANSPORTER_2"/>
    <property type="match status" value="1"/>
</dbReference>
<dbReference type="GO" id="GO:0016887">
    <property type="term" value="F:ATP hydrolysis activity"/>
    <property type="evidence" value="ECO:0007669"/>
    <property type="project" value="InterPro"/>
</dbReference>
<proteinExistence type="inferred from homology"/>
<comment type="similarity">
    <text evidence="1">Belongs to the ABC transporter superfamily.</text>
</comment>
<reference evidence="7" key="1">
    <citation type="journal article" date="2020" name="mSystems">
        <title>Genome- and Community-Level Interaction Insights into Carbon Utilization and Element Cycling Functions of Hydrothermarchaeota in Hydrothermal Sediment.</title>
        <authorList>
            <person name="Zhou Z."/>
            <person name="Liu Y."/>
            <person name="Xu W."/>
            <person name="Pan J."/>
            <person name="Luo Z.H."/>
            <person name="Li M."/>
        </authorList>
    </citation>
    <scope>NUCLEOTIDE SEQUENCE [LARGE SCALE GENOMIC DNA]</scope>
    <source>
        <strain evidence="6">SpSt-12</strain>
        <strain evidence="7">SpSt-87</strain>
    </source>
</reference>